<evidence type="ECO:0000256" key="1">
    <source>
        <dbReference type="SAM" id="MobiDB-lite"/>
    </source>
</evidence>
<sequence>MWDVDQLAEIPVIADRLQAQGDPLGEWLAVRVRVDAGGLARPERQILRSRARALRGRLGSRLVLADDPALGRPHVVRERGLIADIQLARATPDRLAALLGRPDAPFVLRLQLRGDANRLRACVALLLGDDASRLGRTPISLRQLELEPEPEGTGEQLFTELSERRDALGTRLISLFTLGVDARVIPLPFASAALDRGEQPWTPTRRADLGRALASAEPNDRRRALERLHEHGRDAGQLGAALLRIIEHEGEPSVRAAAFEVVAGLGSLAHPIIAVAADFARGREDPQLQAWLQAVRSQFDANSEPAYERGPQPGEKPRAS</sequence>
<protein>
    <recommendedName>
        <fullName evidence="4">HEAT repeat protein</fullName>
    </recommendedName>
</protein>
<organism evidence="2 3">
    <name type="scientific">Enhygromyxa salina</name>
    <dbReference type="NCBI Taxonomy" id="215803"/>
    <lineage>
        <taxon>Bacteria</taxon>
        <taxon>Pseudomonadati</taxon>
        <taxon>Myxococcota</taxon>
        <taxon>Polyangia</taxon>
        <taxon>Nannocystales</taxon>
        <taxon>Nannocystaceae</taxon>
        <taxon>Enhygromyxa</taxon>
    </lineage>
</organism>
<comment type="caution">
    <text evidence="2">The sequence shown here is derived from an EMBL/GenBank/DDBJ whole genome shotgun (WGS) entry which is preliminary data.</text>
</comment>
<reference evidence="2 3" key="1">
    <citation type="submission" date="2014-12" db="EMBL/GenBank/DDBJ databases">
        <title>Genome assembly of Enhygromyxa salina DSM 15201.</title>
        <authorList>
            <person name="Sharma G."/>
            <person name="Subramanian S."/>
        </authorList>
    </citation>
    <scope>NUCLEOTIDE SEQUENCE [LARGE SCALE GENOMIC DNA]</scope>
    <source>
        <strain evidence="2 3">DSM 15201</strain>
    </source>
</reference>
<dbReference type="Proteomes" id="UP000031599">
    <property type="component" value="Unassembled WGS sequence"/>
</dbReference>
<dbReference type="EMBL" id="JMCC02000022">
    <property type="protein sequence ID" value="KIG17594.1"/>
    <property type="molecule type" value="Genomic_DNA"/>
</dbReference>
<dbReference type="RefSeq" id="WP_052548205.1">
    <property type="nucleotide sequence ID" value="NZ_JMCC02000022.1"/>
</dbReference>
<proteinExistence type="predicted"/>
<feature type="region of interest" description="Disordered" evidence="1">
    <location>
        <begin position="301"/>
        <end position="320"/>
    </location>
</feature>
<gene>
    <name evidence="2" type="ORF">DB30_03075</name>
</gene>
<evidence type="ECO:0000313" key="2">
    <source>
        <dbReference type="EMBL" id="KIG17594.1"/>
    </source>
</evidence>
<evidence type="ECO:0000313" key="3">
    <source>
        <dbReference type="Proteomes" id="UP000031599"/>
    </source>
</evidence>
<dbReference type="AlphaFoldDB" id="A0A0C1ZJC2"/>
<evidence type="ECO:0008006" key="4">
    <source>
        <dbReference type="Google" id="ProtNLM"/>
    </source>
</evidence>
<name>A0A0C1ZJC2_9BACT</name>
<accession>A0A0C1ZJC2</accession>